<protein>
    <submittedName>
        <fullName evidence="2">Uncharacterized protein</fullName>
    </submittedName>
</protein>
<reference evidence="2 3" key="1">
    <citation type="journal article" date="2019" name="Microbiol. Resour. Announc.">
        <title>Draft Genome Sequence of the Most Traditional epsilon-Poly-l-Lysine Producer, Streptomyces albulus NBRC14147.</title>
        <authorList>
            <person name="Yamanaka K."/>
            <person name="Hamano Y."/>
        </authorList>
    </citation>
    <scope>NUCLEOTIDE SEQUENCE [LARGE SCALE GENOMIC DNA]</scope>
    <source>
        <strain evidence="2 3">NBRC 14147</strain>
    </source>
</reference>
<comment type="caution">
    <text evidence="2">The sequence shown here is derived from an EMBL/GenBank/DDBJ whole genome shotgun (WGS) entry which is preliminary data.</text>
</comment>
<proteinExistence type="predicted"/>
<evidence type="ECO:0000313" key="3">
    <source>
        <dbReference type="Proteomes" id="UP000288351"/>
    </source>
</evidence>
<feature type="compositionally biased region" description="Basic and acidic residues" evidence="1">
    <location>
        <begin position="13"/>
        <end position="23"/>
    </location>
</feature>
<name>A0A401R175_STRNR</name>
<feature type="compositionally biased region" description="Polar residues" evidence="1">
    <location>
        <begin position="1"/>
        <end position="12"/>
    </location>
</feature>
<organism evidence="2 3">
    <name type="scientific">Streptomyces noursei</name>
    <name type="common">Streptomyces albulus</name>
    <dbReference type="NCBI Taxonomy" id="1971"/>
    <lineage>
        <taxon>Bacteria</taxon>
        <taxon>Bacillati</taxon>
        <taxon>Actinomycetota</taxon>
        <taxon>Actinomycetes</taxon>
        <taxon>Kitasatosporales</taxon>
        <taxon>Streptomycetaceae</taxon>
        <taxon>Streptomyces</taxon>
    </lineage>
</organism>
<feature type="region of interest" description="Disordered" evidence="1">
    <location>
        <begin position="1"/>
        <end position="81"/>
    </location>
</feature>
<dbReference type="AlphaFoldDB" id="A0A401R175"/>
<gene>
    <name evidence="2" type="ORF">SALB_04109</name>
</gene>
<evidence type="ECO:0000256" key="1">
    <source>
        <dbReference type="SAM" id="MobiDB-lite"/>
    </source>
</evidence>
<feature type="compositionally biased region" description="Basic residues" evidence="1">
    <location>
        <begin position="48"/>
        <end position="63"/>
    </location>
</feature>
<evidence type="ECO:0000313" key="2">
    <source>
        <dbReference type="EMBL" id="GCB91381.1"/>
    </source>
</evidence>
<feature type="region of interest" description="Disordered" evidence="1">
    <location>
        <begin position="104"/>
        <end position="154"/>
    </location>
</feature>
<accession>A0A401R175</accession>
<dbReference type="RefSeq" id="WP_020931252.1">
    <property type="nucleotide sequence ID" value="NZ_BHXC01000006.1"/>
</dbReference>
<sequence>MPTNSDAATTPRATEDGPARPDAAHLAPPRDGADPTAPRSGAETTARPGRRPHGGTRIARARVPRPAERAEATPPHPAAPASRLLVGLVGAVLMLICWLCGGGPGSPGGGPARFPVTGDAAAVGRAPADPSHQARTSAPHRRAPSPHGTAGQHD</sequence>
<dbReference type="Proteomes" id="UP000288351">
    <property type="component" value="Unassembled WGS sequence"/>
</dbReference>
<dbReference type="EMBL" id="BHXC01000006">
    <property type="protein sequence ID" value="GCB91381.1"/>
    <property type="molecule type" value="Genomic_DNA"/>
</dbReference>